<protein>
    <submittedName>
        <fullName evidence="2">Uncharacterized protein</fullName>
    </submittedName>
</protein>
<feature type="compositionally biased region" description="Polar residues" evidence="1">
    <location>
        <begin position="50"/>
        <end position="67"/>
    </location>
</feature>
<gene>
    <name evidence="2" type="ORF">MENT_LOCUS18263</name>
</gene>
<reference evidence="2 3" key="1">
    <citation type="submission" date="2020-08" db="EMBL/GenBank/DDBJ databases">
        <authorList>
            <person name="Koutsovoulos G."/>
            <person name="Danchin GJ E."/>
        </authorList>
    </citation>
    <scope>NUCLEOTIDE SEQUENCE [LARGE SCALE GENOMIC DNA]</scope>
</reference>
<dbReference type="AlphaFoldDB" id="A0A6V7UWH6"/>
<organism evidence="2 3">
    <name type="scientific">Meloidogyne enterolobii</name>
    <name type="common">Root-knot nematode worm</name>
    <name type="synonym">Meloidogyne mayaguensis</name>
    <dbReference type="NCBI Taxonomy" id="390850"/>
    <lineage>
        <taxon>Eukaryota</taxon>
        <taxon>Metazoa</taxon>
        <taxon>Ecdysozoa</taxon>
        <taxon>Nematoda</taxon>
        <taxon>Chromadorea</taxon>
        <taxon>Rhabditida</taxon>
        <taxon>Tylenchina</taxon>
        <taxon>Tylenchomorpha</taxon>
        <taxon>Tylenchoidea</taxon>
        <taxon>Meloidogynidae</taxon>
        <taxon>Meloidogyninae</taxon>
        <taxon>Meloidogyne</taxon>
    </lineage>
</organism>
<feature type="region of interest" description="Disordered" evidence="1">
    <location>
        <begin position="22"/>
        <end position="92"/>
    </location>
</feature>
<evidence type="ECO:0000313" key="2">
    <source>
        <dbReference type="EMBL" id="CAD2166975.1"/>
    </source>
</evidence>
<accession>A0A6V7UWH6</accession>
<proteinExistence type="predicted"/>
<dbReference type="Proteomes" id="UP000580250">
    <property type="component" value="Unassembled WGS sequence"/>
</dbReference>
<name>A0A6V7UWH6_MELEN</name>
<sequence>MIQGEINCGAQFDDGLAMLQNQHQQQHLLKSKVTSPLGTGKYSKDLKNDVNMSNKLPQQPLTTTNTRSFHKKYNKPPPLPKHQFASEFLTLQ</sequence>
<evidence type="ECO:0000313" key="3">
    <source>
        <dbReference type="Proteomes" id="UP000580250"/>
    </source>
</evidence>
<evidence type="ECO:0000256" key="1">
    <source>
        <dbReference type="SAM" id="MobiDB-lite"/>
    </source>
</evidence>
<dbReference type="EMBL" id="CAJEWN010000122">
    <property type="protein sequence ID" value="CAD2166975.1"/>
    <property type="molecule type" value="Genomic_DNA"/>
</dbReference>
<comment type="caution">
    <text evidence="2">The sequence shown here is derived from an EMBL/GenBank/DDBJ whole genome shotgun (WGS) entry which is preliminary data.</text>
</comment>